<keyword evidence="3" id="KW-1185">Reference proteome</keyword>
<dbReference type="GO" id="GO:0005763">
    <property type="term" value="C:mitochondrial small ribosomal subunit"/>
    <property type="evidence" value="ECO:0007669"/>
    <property type="project" value="TreeGrafter"/>
</dbReference>
<evidence type="ECO:0000256" key="1">
    <source>
        <dbReference type="SAM" id="MobiDB-lite"/>
    </source>
</evidence>
<evidence type="ECO:0000313" key="3">
    <source>
        <dbReference type="Proteomes" id="UP000694380"/>
    </source>
</evidence>
<dbReference type="OMA" id="PQKNMES"/>
<dbReference type="InterPro" id="IPR019375">
    <property type="entry name" value="Ribosomal_bS1m"/>
</dbReference>
<feature type="region of interest" description="Disordered" evidence="1">
    <location>
        <begin position="1"/>
        <end position="89"/>
    </location>
</feature>
<gene>
    <name evidence="2" type="primary">MRPS28</name>
</gene>
<dbReference type="Proteomes" id="UP000694380">
    <property type="component" value="Unplaced"/>
</dbReference>
<dbReference type="Ensembl" id="ENSCPBT00000011197.1">
    <property type="protein sequence ID" value="ENSCPBP00000009315.1"/>
    <property type="gene ID" value="ENSCPBG00000007206.1"/>
</dbReference>
<dbReference type="Pfam" id="PF10246">
    <property type="entry name" value="MRP-S35"/>
    <property type="match status" value="1"/>
</dbReference>
<protein>
    <submittedName>
        <fullName evidence="2">Mitochondrial ribosomal protein S28</fullName>
    </submittedName>
</protein>
<reference evidence="2" key="1">
    <citation type="submission" date="2025-08" db="UniProtKB">
        <authorList>
            <consortium name="Ensembl"/>
        </authorList>
    </citation>
    <scope>IDENTIFICATION</scope>
</reference>
<dbReference type="GO" id="GO:0032543">
    <property type="term" value="P:mitochondrial translation"/>
    <property type="evidence" value="ECO:0007669"/>
    <property type="project" value="Ensembl"/>
</dbReference>
<dbReference type="AlphaFoldDB" id="A0A8C3FHZ0"/>
<dbReference type="GeneTree" id="ENSGT00390000001057"/>
<organism evidence="2 3">
    <name type="scientific">Chrysemys picta bellii</name>
    <name type="common">Western painted turtle</name>
    <name type="synonym">Emys bellii</name>
    <dbReference type="NCBI Taxonomy" id="8478"/>
    <lineage>
        <taxon>Eukaryota</taxon>
        <taxon>Metazoa</taxon>
        <taxon>Chordata</taxon>
        <taxon>Craniata</taxon>
        <taxon>Vertebrata</taxon>
        <taxon>Euteleostomi</taxon>
        <taxon>Archelosauria</taxon>
        <taxon>Testudinata</taxon>
        <taxon>Testudines</taxon>
        <taxon>Cryptodira</taxon>
        <taxon>Durocryptodira</taxon>
        <taxon>Testudinoidea</taxon>
        <taxon>Emydidae</taxon>
        <taxon>Chrysemys</taxon>
    </lineage>
</organism>
<sequence length="199" mass="21620">MVARESSARARPGAGKVRGHAPPSDRRNMATPSWGRAASRSRAWQLLGAARRGSSHGTADSPVTGVSPPEPEKRPSSLTGALDAGPQQVPSKNVESFASMLRHSPLVQMGPAKDKIVLGQIFHVVEDDLYIDFGGKFHCVCNRPEVDGEKYQKGSRVRLRLVDLELTSRFLGAKTDTTLLEADAVLLGLLESREIRQKE</sequence>
<accession>A0A8C3FHZ0</accession>
<name>A0A8C3FHZ0_CHRPI</name>
<dbReference type="PANTHER" id="PTHR13447:SF2">
    <property type="entry name" value="SMALL RIBOSOMAL SUBUNIT PROTEIN BS1M"/>
    <property type="match status" value="1"/>
</dbReference>
<proteinExistence type="predicted"/>
<dbReference type="PANTHER" id="PTHR13447">
    <property type="entry name" value="MITOCHONDRIAL 28S RIBOSOMAL PROTEIN S28"/>
    <property type="match status" value="1"/>
</dbReference>
<evidence type="ECO:0000313" key="2">
    <source>
        <dbReference type="Ensembl" id="ENSCPBP00000009315.1"/>
    </source>
</evidence>
<reference evidence="2" key="2">
    <citation type="submission" date="2025-09" db="UniProtKB">
        <authorList>
            <consortium name="Ensembl"/>
        </authorList>
    </citation>
    <scope>IDENTIFICATION</scope>
</reference>